<dbReference type="SUPFAM" id="SSF144206">
    <property type="entry name" value="NOB1 zinc finger-like"/>
    <property type="match status" value="1"/>
</dbReference>
<organism evidence="2 3">
    <name type="scientific">Shouchella clausii</name>
    <name type="common">Alkalihalobacillus clausii</name>
    <dbReference type="NCBI Taxonomy" id="79880"/>
    <lineage>
        <taxon>Bacteria</taxon>
        <taxon>Bacillati</taxon>
        <taxon>Bacillota</taxon>
        <taxon>Bacilli</taxon>
        <taxon>Bacillales</taxon>
        <taxon>Bacillaceae</taxon>
        <taxon>Shouchella</taxon>
    </lineage>
</organism>
<gene>
    <name evidence="2" type="ORF">CHH61_19045</name>
</gene>
<evidence type="ECO:0000313" key="3">
    <source>
        <dbReference type="Proteomes" id="UP000216133"/>
    </source>
</evidence>
<name>A0A268RVW7_SHOCL</name>
<feature type="domain" description="IrrE N-terminal-like" evidence="1">
    <location>
        <begin position="85"/>
        <end position="184"/>
    </location>
</feature>
<dbReference type="Proteomes" id="UP000216133">
    <property type="component" value="Unassembled WGS sequence"/>
</dbReference>
<comment type="caution">
    <text evidence="2">The sequence shown here is derived from an EMBL/GenBank/DDBJ whole genome shotgun (WGS) entry which is preliminary data.</text>
</comment>
<accession>A0A268RVW7</accession>
<protein>
    <recommendedName>
        <fullName evidence="1">IrrE N-terminal-like domain-containing protein</fullName>
    </recommendedName>
</protein>
<dbReference type="InterPro" id="IPR010359">
    <property type="entry name" value="IrrE_HExxH"/>
</dbReference>
<evidence type="ECO:0000259" key="1">
    <source>
        <dbReference type="Pfam" id="PF06114"/>
    </source>
</evidence>
<dbReference type="EMBL" id="NPBS01000111">
    <property type="protein sequence ID" value="PAF24392.1"/>
    <property type="molecule type" value="Genomic_DNA"/>
</dbReference>
<reference evidence="2 3" key="1">
    <citation type="submission" date="2017-07" db="EMBL/GenBank/DDBJ databases">
        <title>Isolation and whole genome analysis of endospore-forming bacteria from heroin.</title>
        <authorList>
            <person name="Kalinowski J."/>
            <person name="Ahrens B."/>
            <person name="Al-Dilaimi A."/>
            <person name="Winkler A."/>
            <person name="Wibberg D."/>
            <person name="Schleenbecker U."/>
            <person name="Ruckert C."/>
            <person name="Wolfel R."/>
            <person name="Grass G."/>
        </authorList>
    </citation>
    <scope>NUCLEOTIDE SEQUENCE [LARGE SCALE GENOMIC DNA]</scope>
    <source>
        <strain evidence="2 3">7523-2</strain>
    </source>
</reference>
<proteinExistence type="predicted"/>
<dbReference type="InterPro" id="IPR036283">
    <property type="entry name" value="NOB1_Zf-like_sf"/>
</dbReference>
<dbReference type="Gene3D" id="1.10.10.2910">
    <property type="match status" value="1"/>
</dbReference>
<dbReference type="Pfam" id="PF06114">
    <property type="entry name" value="Peptidase_M78"/>
    <property type="match status" value="1"/>
</dbReference>
<dbReference type="AlphaFoldDB" id="A0A268RVW7"/>
<sequence>MHLMRKMMRMTTTTYKADYKKAEMKALKLLEMNNSSSLPIKVKSLAEPFSNLRIKTYSWFSKKYNVTFEEIIETFQSDEGCCWYDSYSNKYLILYNEKVENKKRIRWTLAHELGHFMLKHNELSKRSIIARSSLSDDEYDEFESEANVFARSLLAHPAIICQFKSANPHFISDLFHISYEAACNVFMFIQKGYEFGFNYSSNHPFIKFFSNTIHLIKNSWYCLKCNHSFSKKLAHFCPICGSKNIAKHFFSGDGDVKYRSYETDEINRLKKCITCSNEEIVGDYCQICGTYLVNKCTGFSPQNIAEKYTGKWHADFTGSCGALLDANARFCHNCGSTSLFYEADILEDWKKEKEEADELPF</sequence>
<evidence type="ECO:0000313" key="2">
    <source>
        <dbReference type="EMBL" id="PAF24392.1"/>
    </source>
</evidence>